<keyword evidence="1" id="KW-0812">Transmembrane</keyword>
<dbReference type="Proteomes" id="UP000785679">
    <property type="component" value="Unassembled WGS sequence"/>
</dbReference>
<dbReference type="AlphaFoldDB" id="A0A8J8SZR9"/>
<feature type="transmembrane region" description="Helical" evidence="1">
    <location>
        <begin position="47"/>
        <end position="65"/>
    </location>
</feature>
<sequence>MSTAKHDGYLHSQVVSIKANATEVFIGLELSCSGVQQFLFMKKGSKATFFVIIGCLLLTGQFCLFEN</sequence>
<keyword evidence="1" id="KW-1133">Transmembrane helix</keyword>
<keyword evidence="3" id="KW-1185">Reference proteome</keyword>
<dbReference type="EMBL" id="RRYP01012808">
    <property type="protein sequence ID" value="TNV76879.1"/>
    <property type="molecule type" value="Genomic_DNA"/>
</dbReference>
<proteinExistence type="predicted"/>
<name>A0A8J8SZR9_HALGN</name>
<accession>A0A8J8SZR9</accession>
<evidence type="ECO:0000256" key="1">
    <source>
        <dbReference type="SAM" id="Phobius"/>
    </source>
</evidence>
<comment type="caution">
    <text evidence="2">The sequence shown here is derived from an EMBL/GenBank/DDBJ whole genome shotgun (WGS) entry which is preliminary data.</text>
</comment>
<evidence type="ECO:0000313" key="3">
    <source>
        <dbReference type="Proteomes" id="UP000785679"/>
    </source>
</evidence>
<organism evidence="2 3">
    <name type="scientific">Halteria grandinella</name>
    <dbReference type="NCBI Taxonomy" id="5974"/>
    <lineage>
        <taxon>Eukaryota</taxon>
        <taxon>Sar</taxon>
        <taxon>Alveolata</taxon>
        <taxon>Ciliophora</taxon>
        <taxon>Intramacronucleata</taxon>
        <taxon>Spirotrichea</taxon>
        <taxon>Stichotrichia</taxon>
        <taxon>Sporadotrichida</taxon>
        <taxon>Halteriidae</taxon>
        <taxon>Halteria</taxon>
    </lineage>
</organism>
<keyword evidence="1" id="KW-0472">Membrane</keyword>
<reference evidence="2" key="1">
    <citation type="submission" date="2019-06" db="EMBL/GenBank/DDBJ databases">
        <authorList>
            <person name="Zheng W."/>
        </authorList>
    </citation>
    <scope>NUCLEOTIDE SEQUENCE</scope>
    <source>
        <strain evidence="2">QDHG01</strain>
    </source>
</reference>
<evidence type="ECO:0000313" key="2">
    <source>
        <dbReference type="EMBL" id="TNV76879.1"/>
    </source>
</evidence>
<gene>
    <name evidence="2" type="ORF">FGO68_gene8400</name>
</gene>
<protein>
    <submittedName>
        <fullName evidence="2">Uncharacterized protein</fullName>
    </submittedName>
</protein>